<reference evidence="8" key="2">
    <citation type="submission" date="2023-05" db="EMBL/GenBank/DDBJ databases">
        <authorList>
            <consortium name="Lawrence Berkeley National Laboratory"/>
            <person name="Steindorff A."/>
            <person name="Hensen N."/>
            <person name="Bonometti L."/>
            <person name="Westerberg I."/>
            <person name="Brannstrom I.O."/>
            <person name="Guillou S."/>
            <person name="Cros-Aarteil S."/>
            <person name="Calhoun S."/>
            <person name="Haridas S."/>
            <person name="Kuo A."/>
            <person name="Mondo S."/>
            <person name="Pangilinan J."/>
            <person name="Riley R."/>
            <person name="Labutti K."/>
            <person name="Andreopoulos B."/>
            <person name="Lipzen A."/>
            <person name="Chen C."/>
            <person name="Yanf M."/>
            <person name="Daum C."/>
            <person name="Ng V."/>
            <person name="Clum A."/>
            <person name="Ohm R."/>
            <person name="Martin F."/>
            <person name="Silar P."/>
            <person name="Natvig D."/>
            <person name="Lalanne C."/>
            <person name="Gautier V."/>
            <person name="Ament-Velasquez S.L."/>
            <person name="Kruys A."/>
            <person name="Hutchinson M.I."/>
            <person name="Powell A.J."/>
            <person name="Barry K."/>
            <person name="Miller A.N."/>
            <person name="Grigoriev I.V."/>
            <person name="Debuchy R."/>
            <person name="Gladieux P."/>
            <person name="Thoren M.H."/>
            <person name="Johannesson H."/>
        </authorList>
    </citation>
    <scope>NUCLEOTIDE SEQUENCE</scope>
    <source>
        <strain evidence="8">PSN309</strain>
    </source>
</reference>
<proteinExistence type="predicted"/>
<protein>
    <recommendedName>
        <fullName evidence="2">Nucleolar protein 9</fullName>
    </recommendedName>
    <alternativeName>
        <fullName evidence="5 6">Pumilio domain-containing protein NOP9</fullName>
    </alternativeName>
</protein>
<dbReference type="GO" id="GO:0030686">
    <property type="term" value="C:90S preribosome"/>
    <property type="evidence" value="ECO:0007669"/>
    <property type="project" value="TreeGrafter"/>
</dbReference>
<dbReference type="Gene3D" id="1.25.10.10">
    <property type="entry name" value="Leucine-rich Repeat Variant"/>
    <property type="match status" value="1"/>
</dbReference>
<dbReference type="SMART" id="SM00025">
    <property type="entry name" value="Pumilio"/>
    <property type="match status" value="5"/>
</dbReference>
<dbReference type="InterPro" id="IPR016024">
    <property type="entry name" value="ARM-type_fold"/>
</dbReference>
<sequence>MGKNRKSKRQLVRDEKRAKKRERETVDDESRDAKRQRHTDEDAYDATADFIPLDDDNTTGFVIDTPQSHVGGHFEREFFGMLEEEEQEYFRHADELLELNDFPSPEERHMFLQNVYREAQGKELKLASSQSCSRLMERLILLSNTKQKKRLFEAFGGHFISLVTHRFASHCCEKLFLQSAPVVTQELSGDVEMAEPEEGEEEEEITEAMKMSMEELLLLTLDEFEEHLSFLLSDRYGSHALRVLLLVLSGRPLEQAGVKSLLQGKGKEYITVEGAAANASELSKQTRTVPSSFTGAVQKIIQDSIAGIDATALRVLAKHPTGNPTLQLLLDLELESAPKGKKKAKKGEEEPAEEATPDTLLEKLVPGAPASFTDEQSPACQFVNSMVYDPIGSRLLETLITHCPGKIFKGLHANIFGPRIASFLRNDIASYPAIRVLNRLSKEDLADAVEKSLPELGSFLEKGRLNVIKTLFERCGVRGATAELNTLLQALTTACGGNYKLIVPRLCLLDEPATEDEEKKKFQGPEAKNKSALLSHGCQLVSALLAIPGNPSKAIQTSLLAIGADKLVHLSTSSAQTAGIITKSLASPPQVPHFHKLLVAQLLPNIVDIALTQHGNPVVCAIIACPSKGEGSVPVVPFHLKENVVTKLEQREAELRQSWLGRNVWRTWQGDKWSHRRHDWVRWAKEANPEEFRVAVAPKVKDETLEKITAAATEDRKRKREVDEEEKGEEVNGEEANGEAEVPVKEKKAKKSKKDKKDKSEKSDYKKEKRERKERAAEKKKKLLEAGGEDKMEVDEE</sequence>
<evidence type="ECO:0000256" key="3">
    <source>
        <dbReference type="ARBA" id="ARBA00022737"/>
    </source>
</evidence>
<gene>
    <name evidence="8" type="ORF">QBC35DRAFT_374165</name>
</gene>
<evidence type="ECO:0000256" key="2">
    <source>
        <dbReference type="ARBA" id="ARBA00016427"/>
    </source>
</evidence>
<evidence type="ECO:0000256" key="4">
    <source>
        <dbReference type="ARBA" id="ARBA00024893"/>
    </source>
</evidence>
<dbReference type="PANTHER" id="PTHR13102">
    <property type="entry name" value="NUCLEOLAR PROTEIN 9"/>
    <property type="match status" value="1"/>
</dbReference>
<organism evidence="8 9">
    <name type="scientific">Podospora australis</name>
    <dbReference type="NCBI Taxonomy" id="1536484"/>
    <lineage>
        <taxon>Eukaryota</taxon>
        <taxon>Fungi</taxon>
        <taxon>Dikarya</taxon>
        <taxon>Ascomycota</taxon>
        <taxon>Pezizomycotina</taxon>
        <taxon>Sordariomycetes</taxon>
        <taxon>Sordariomycetidae</taxon>
        <taxon>Sordariales</taxon>
        <taxon>Podosporaceae</taxon>
        <taxon>Podospora</taxon>
    </lineage>
</organism>
<keyword evidence="9" id="KW-1185">Reference proteome</keyword>
<comment type="subcellular location">
    <subcellularLocation>
        <location evidence="1">Nucleus</location>
        <location evidence="1">Nucleolus</location>
    </subcellularLocation>
</comment>
<feature type="compositionally biased region" description="Basic and acidic residues" evidence="7">
    <location>
        <begin position="755"/>
        <end position="777"/>
    </location>
</feature>
<keyword evidence="3" id="KW-0677">Repeat</keyword>
<dbReference type="AlphaFoldDB" id="A0AAN6X1B7"/>
<dbReference type="GO" id="GO:0000056">
    <property type="term" value="P:ribosomal small subunit export from nucleus"/>
    <property type="evidence" value="ECO:0007669"/>
    <property type="project" value="TreeGrafter"/>
</dbReference>
<comment type="function">
    <text evidence="4">RNA-binding nucleolar protein required for pre-rRNA processing. Involved in production of 18S rRNA and assembly of small ribosomal subunit.</text>
</comment>
<dbReference type="InterPro" id="IPR011989">
    <property type="entry name" value="ARM-like"/>
</dbReference>
<feature type="compositionally biased region" description="Basic residues" evidence="7">
    <location>
        <begin position="1"/>
        <end position="10"/>
    </location>
</feature>
<dbReference type="Proteomes" id="UP001302126">
    <property type="component" value="Unassembled WGS sequence"/>
</dbReference>
<evidence type="ECO:0000256" key="7">
    <source>
        <dbReference type="SAM" id="MobiDB-lite"/>
    </source>
</evidence>
<name>A0AAN6X1B7_9PEZI</name>
<feature type="region of interest" description="Disordered" evidence="7">
    <location>
        <begin position="713"/>
        <end position="797"/>
    </location>
</feature>
<dbReference type="GO" id="GO:0000472">
    <property type="term" value="P:endonucleolytic cleavage to generate mature 5'-end of SSU-rRNA from (SSU-rRNA, 5.8S rRNA, LSU-rRNA)"/>
    <property type="evidence" value="ECO:0007669"/>
    <property type="project" value="TreeGrafter"/>
</dbReference>
<evidence type="ECO:0000256" key="5">
    <source>
        <dbReference type="ARBA" id="ARBA00030932"/>
    </source>
</evidence>
<accession>A0AAN6X1B7</accession>
<comment type="caution">
    <text evidence="8">The sequence shown here is derived from an EMBL/GenBank/DDBJ whole genome shotgun (WGS) entry which is preliminary data.</text>
</comment>
<evidence type="ECO:0000256" key="6">
    <source>
        <dbReference type="ARBA" id="ARBA00031929"/>
    </source>
</evidence>
<dbReference type="GO" id="GO:0003723">
    <property type="term" value="F:RNA binding"/>
    <property type="evidence" value="ECO:0007669"/>
    <property type="project" value="InterPro"/>
</dbReference>
<dbReference type="GO" id="GO:0005730">
    <property type="term" value="C:nucleolus"/>
    <property type="evidence" value="ECO:0007669"/>
    <property type="project" value="UniProtKB-SubCell"/>
</dbReference>
<evidence type="ECO:0000256" key="1">
    <source>
        <dbReference type="ARBA" id="ARBA00004604"/>
    </source>
</evidence>
<dbReference type="EMBL" id="MU864355">
    <property type="protein sequence ID" value="KAK4192243.1"/>
    <property type="molecule type" value="Genomic_DNA"/>
</dbReference>
<dbReference type="GO" id="GO:0030688">
    <property type="term" value="C:preribosome, small subunit precursor"/>
    <property type="evidence" value="ECO:0007669"/>
    <property type="project" value="TreeGrafter"/>
</dbReference>
<evidence type="ECO:0000313" key="9">
    <source>
        <dbReference type="Proteomes" id="UP001302126"/>
    </source>
</evidence>
<evidence type="ECO:0000313" key="8">
    <source>
        <dbReference type="EMBL" id="KAK4192243.1"/>
    </source>
</evidence>
<dbReference type="GO" id="GO:0000447">
    <property type="term" value="P:endonucleolytic cleavage in ITS1 to separate SSU-rRNA from 5.8S rRNA and LSU-rRNA from tricistronic rRNA transcript (SSU-rRNA, 5.8S rRNA, LSU-rRNA)"/>
    <property type="evidence" value="ECO:0007669"/>
    <property type="project" value="TreeGrafter"/>
</dbReference>
<reference evidence="8" key="1">
    <citation type="journal article" date="2023" name="Mol. Phylogenet. Evol.">
        <title>Genome-scale phylogeny and comparative genomics of the fungal order Sordariales.</title>
        <authorList>
            <person name="Hensen N."/>
            <person name="Bonometti L."/>
            <person name="Westerberg I."/>
            <person name="Brannstrom I.O."/>
            <person name="Guillou S."/>
            <person name="Cros-Aarteil S."/>
            <person name="Calhoun S."/>
            <person name="Haridas S."/>
            <person name="Kuo A."/>
            <person name="Mondo S."/>
            <person name="Pangilinan J."/>
            <person name="Riley R."/>
            <person name="LaButti K."/>
            <person name="Andreopoulos B."/>
            <person name="Lipzen A."/>
            <person name="Chen C."/>
            <person name="Yan M."/>
            <person name="Daum C."/>
            <person name="Ng V."/>
            <person name="Clum A."/>
            <person name="Steindorff A."/>
            <person name="Ohm R.A."/>
            <person name="Martin F."/>
            <person name="Silar P."/>
            <person name="Natvig D.O."/>
            <person name="Lalanne C."/>
            <person name="Gautier V."/>
            <person name="Ament-Velasquez S.L."/>
            <person name="Kruys A."/>
            <person name="Hutchinson M.I."/>
            <person name="Powell A.J."/>
            <person name="Barry K."/>
            <person name="Miller A.N."/>
            <person name="Grigoriev I.V."/>
            <person name="Debuchy R."/>
            <person name="Gladieux P."/>
            <person name="Hiltunen Thoren M."/>
            <person name="Johannesson H."/>
        </authorList>
    </citation>
    <scope>NUCLEOTIDE SEQUENCE</scope>
    <source>
        <strain evidence="8">PSN309</strain>
    </source>
</reference>
<dbReference type="GO" id="GO:0000480">
    <property type="term" value="P:endonucleolytic cleavage in 5'-ETS of tricistronic rRNA transcript (SSU-rRNA, 5.8S rRNA, LSU-rRNA)"/>
    <property type="evidence" value="ECO:0007669"/>
    <property type="project" value="TreeGrafter"/>
</dbReference>
<dbReference type="SUPFAM" id="SSF48371">
    <property type="entry name" value="ARM repeat"/>
    <property type="match status" value="1"/>
</dbReference>
<dbReference type="Pfam" id="PF22493">
    <property type="entry name" value="PUF_NOP9"/>
    <property type="match status" value="1"/>
</dbReference>
<dbReference type="InterPro" id="IPR001313">
    <property type="entry name" value="Pumilio_RNA-bd_rpt"/>
</dbReference>
<feature type="compositionally biased region" description="Basic and acidic residues" evidence="7">
    <location>
        <begin position="11"/>
        <end position="24"/>
    </location>
</feature>
<dbReference type="InterPro" id="IPR040000">
    <property type="entry name" value="NOP9"/>
</dbReference>
<feature type="compositionally biased region" description="Acidic residues" evidence="7">
    <location>
        <begin position="723"/>
        <end position="738"/>
    </location>
</feature>
<feature type="compositionally biased region" description="Basic and acidic residues" evidence="7">
    <location>
        <begin position="713"/>
        <end position="722"/>
    </location>
</feature>
<feature type="region of interest" description="Disordered" evidence="7">
    <location>
        <begin position="1"/>
        <end position="50"/>
    </location>
</feature>
<dbReference type="PANTHER" id="PTHR13102:SF0">
    <property type="entry name" value="NUCLEOLAR PROTEIN 9"/>
    <property type="match status" value="1"/>
</dbReference>